<dbReference type="EMBL" id="CP001431">
    <property type="protein sequence ID" value="ACT69243.1"/>
    <property type="molecule type" value="Genomic_DNA"/>
</dbReference>
<dbReference type="KEGG" id="nri:NRI_0252"/>
<protein>
    <submittedName>
        <fullName evidence="1">Uncharacterized protein</fullName>
    </submittedName>
</protein>
<sequence length="43" mass="4764">MDAVLPCGASFCRKGREMFFNAQADCSFVKFKGEVILIDSFLA</sequence>
<keyword evidence="2" id="KW-1185">Reference proteome</keyword>
<gene>
    <name evidence="1" type="ordered locus">NRI_0252</name>
</gene>
<reference evidence="1 2" key="1">
    <citation type="journal article" date="2009" name="Nucleic Acids Res.">
        <title>Analysis of complete genome sequence of Neorickettsia risticii: causative agent of Potomac horse fever.</title>
        <authorList>
            <person name="Lin M."/>
            <person name="Zhang C."/>
            <person name="Gibson K."/>
            <person name="Rikihisa Y."/>
        </authorList>
    </citation>
    <scope>NUCLEOTIDE SEQUENCE [LARGE SCALE GENOMIC DNA]</scope>
    <source>
        <strain evidence="1 2">Illinois</strain>
    </source>
</reference>
<accession>C6V4C6</accession>
<dbReference type="STRING" id="434131.NRI_0252"/>
<evidence type="ECO:0000313" key="2">
    <source>
        <dbReference type="Proteomes" id="UP000001627"/>
    </source>
</evidence>
<organism evidence="1 2">
    <name type="scientific">Neorickettsia risticii (strain Illinois)</name>
    <dbReference type="NCBI Taxonomy" id="434131"/>
    <lineage>
        <taxon>Bacteria</taxon>
        <taxon>Pseudomonadati</taxon>
        <taxon>Pseudomonadota</taxon>
        <taxon>Alphaproteobacteria</taxon>
        <taxon>Rickettsiales</taxon>
        <taxon>Anaplasmataceae</taxon>
        <taxon>Neorickettsia</taxon>
    </lineage>
</organism>
<dbReference type="AlphaFoldDB" id="C6V4C6"/>
<proteinExistence type="predicted"/>
<name>C6V4C6_NEORI</name>
<dbReference type="HOGENOM" id="CLU_3236615_0_0_5"/>
<dbReference type="Proteomes" id="UP000001627">
    <property type="component" value="Chromosome"/>
</dbReference>
<evidence type="ECO:0000313" key="1">
    <source>
        <dbReference type="EMBL" id="ACT69243.1"/>
    </source>
</evidence>